<dbReference type="Pfam" id="PF11716">
    <property type="entry name" value="MDMPI_N"/>
    <property type="match status" value="1"/>
</dbReference>
<proteinExistence type="predicted"/>
<dbReference type="GO" id="GO:0016853">
    <property type="term" value="F:isomerase activity"/>
    <property type="evidence" value="ECO:0007669"/>
    <property type="project" value="UniProtKB-KW"/>
</dbReference>
<dbReference type="InterPro" id="IPR017517">
    <property type="entry name" value="Maleyloyr_isom"/>
</dbReference>
<organism evidence="3 4">
    <name type="scientific">Nocardioides donggukensis</name>
    <dbReference type="NCBI Taxonomy" id="2774019"/>
    <lineage>
        <taxon>Bacteria</taxon>
        <taxon>Bacillati</taxon>
        <taxon>Actinomycetota</taxon>
        <taxon>Actinomycetes</taxon>
        <taxon>Propionibacteriales</taxon>
        <taxon>Nocardioidaceae</taxon>
        <taxon>Nocardioides</taxon>
    </lineage>
</organism>
<dbReference type="Pfam" id="PF07398">
    <property type="entry name" value="MDMPI_C"/>
    <property type="match status" value="1"/>
</dbReference>
<reference evidence="3" key="1">
    <citation type="submission" date="2020-09" db="EMBL/GenBank/DDBJ databases">
        <title>Nocardioides sp. strain MJB4 16S ribosomal RNA gene Genome sequencing and assembly.</title>
        <authorList>
            <person name="Kim I."/>
        </authorList>
    </citation>
    <scope>NUCLEOTIDE SEQUENCE</scope>
    <source>
        <strain evidence="3">MJB4</strain>
    </source>
</reference>
<dbReference type="Gene3D" id="1.20.120.450">
    <property type="entry name" value="dinb family like domain"/>
    <property type="match status" value="1"/>
</dbReference>
<dbReference type="Proteomes" id="UP000616839">
    <property type="component" value="Unassembled WGS sequence"/>
</dbReference>
<dbReference type="RefSeq" id="WP_192139628.1">
    <property type="nucleotide sequence ID" value="NZ_JACYXZ010000001.1"/>
</dbReference>
<protein>
    <submittedName>
        <fullName evidence="3">Maleylpyruvate isomerase family mycothiol-dependent enzyme</fullName>
    </submittedName>
</protein>
<gene>
    <name evidence="3" type="ORF">IE331_00970</name>
</gene>
<dbReference type="InterPro" id="IPR024344">
    <property type="entry name" value="MDMPI_metal-binding"/>
</dbReference>
<dbReference type="EMBL" id="JACYXZ010000001">
    <property type="protein sequence ID" value="MBD8868183.1"/>
    <property type="molecule type" value="Genomic_DNA"/>
</dbReference>
<evidence type="ECO:0000313" key="4">
    <source>
        <dbReference type="Proteomes" id="UP000616839"/>
    </source>
</evidence>
<keyword evidence="3" id="KW-0413">Isomerase</keyword>
<evidence type="ECO:0000259" key="1">
    <source>
        <dbReference type="Pfam" id="PF07398"/>
    </source>
</evidence>
<dbReference type="InterPro" id="IPR034660">
    <property type="entry name" value="DinB/YfiT-like"/>
</dbReference>
<name>A0A927PYH9_9ACTN</name>
<evidence type="ECO:0000313" key="3">
    <source>
        <dbReference type="EMBL" id="MBD8868183.1"/>
    </source>
</evidence>
<dbReference type="NCBIfam" id="TIGR03083">
    <property type="entry name" value="maleylpyruvate isomerase family mycothiol-dependent enzyme"/>
    <property type="match status" value="1"/>
</dbReference>
<keyword evidence="4" id="KW-1185">Reference proteome</keyword>
<sequence length="273" mass="29742">MNEESTDDADRLAGYVEVWWQAVDDFTAVLEGLPAEEWHTHTDLPGWDVHAIVAHTAHLEAVLAGAPEETVEVGEPEHARGLMGLYTEQGVAARRDRTPDELITELRESATRRKTELLADPPRDASASPARTFGGMPWTWERLLRNRPLDIWMHEQDVRRAVGRPGGLDSAPARHTADYLLESLGMVVGKRVGPPAGSTVVLDVAGSTPYAVRVGDDGRATPVPPPTGPTVLISLSREDFIVLAGGRRAPRQVRLEGDEELGRRVVDALAVTP</sequence>
<dbReference type="SUPFAM" id="SSF109854">
    <property type="entry name" value="DinB/YfiT-like putative metalloenzymes"/>
    <property type="match status" value="1"/>
</dbReference>
<comment type="caution">
    <text evidence="3">The sequence shown here is derived from an EMBL/GenBank/DDBJ whole genome shotgun (WGS) entry which is preliminary data.</text>
</comment>
<evidence type="ECO:0000259" key="2">
    <source>
        <dbReference type="Pfam" id="PF11716"/>
    </source>
</evidence>
<feature type="domain" description="Mycothiol-dependent maleylpyruvate isomerase metal-binding" evidence="2">
    <location>
        <begin position="19"/>
        <end position="159"/>
    </location>
</feature>
<accession>A0A927PYH9</accession>
<feature type="domain" description="MDMPI C-terminal" evidence="1">
    <location>
        <begin position="175"/>
        <end position="261"/>
    </location>
</feature>
<dbReference type="GO" id="GO:0046872">
    <property type="term" value="F:metal ion binding"/>
    <property type="evidence" value="ECO:0007669"/>
    <property type="project" value="InterPro"/>
</dbReference>
<dbReference type="AlphaFoldDB" id="A0A927PYH9"/>
<dbReference type="InterPro" id="IPR010872">
    <property type="entry name" value="MDMPI_C-term_domain"/>
</dbReference>